<dbReference type="Proteomes" id="UP000198863">
    <property type="component" value="Unassembled WGS sequence"/>
</dbReference>
<dbReference type="Gene3D" id="1.10.150.240">
    <property type="entry name" value="Putative phosphatase, domain 2"/>
    <property type="match status" value="1"/>
</dbReference>
<dbReference type="EMBL" id="FNCF01000008">
    <property type="protein sequence ID" value="SDH04503.1"/>
    <property type="molecule type" value="Genomic_DNA"/>
</dbReference>
<reference evidence="2" key="1">
    <citation type="submission" date="2016-10" db="EMBL/GenBank/DDBJ databases">
        <authorList>
            <person name="Varghese N."/>
            <person name="Submissions S."/>
        </authorList>
    </citation>
    <scope>NUCLEOTIDE SEQUENCE [LARGE SCALE GENOMIC DNA]</scope>
    <source>
        <strain evidence="2">DSM 44526</strain>
    </source>
</reference>
<evidence type="ECO:0000313" key="1">
    <source>
        <dbReference type="EMBL" id="SDH04503.1"/>
    </source>
</evidence>
<dbReference type="SFLD" id="SFLDG01129">
    <property type="entry name" value="C1.5:_HAD__Beta-PGM__Phosphata"/>
    <property type="match status" value="1"/>
</dbReference>
<dbReference type="PANTHER" id="PTHR18901">
    <property type="entry name" value="2-DEOXYGLUCOSE-6-PHOSPHATE PHOSPHATASE 2"/>
    <property type="match status" value="1"/>
</dbReference>
<dbReference type="NCBIfam" id="TIGR01509">
    <property type="entry name" value="HAD-SF-IA-v3"/>
    <property type="match status" value="1"/>
</dbReference>
<dbReference type="Pfam" id="PF00702">
    <property type="entry name" value="Hydrolase"/>
    <property type="match status" value="1"/>
</dbReference>
<proteinExistence type="predicted"/>
<dbReference type="PANTHER" id="PTHR18901:SF38">
    <property type="entry name" value="PSEUDOURIDINE-5'-PHOSPHATASE"/>
    <property type="match status" value="1"/>
</dbReference>
<dbReference type="InterPro" id="IPR023198">
    <property type="entry name" value="PGP-like_dom2"/>
</dbReference>
<organism evidence="1 2">
    <name type="scientific">Klenkia brasiliensis</name>
    <dbReference type="NCBI Taxonomy" id="333142"/>
    <lineage>
        <taxon>Bacteria</taxon>
        <taxon>Bacillati</taxon>
        <taxon>Actinomycetota</taxon>
        <taxon>Actinomycetes</taxon>
        <taxon>Geodermatophilales</taxon>
        <taxon>Geodermatophilaceae</taxon>
        <taxon>Klenkia</taxon>
    </lineage>
</organism>
<dbReference type="InterPro" id="IPR006439">
    <property type="entry name" value="HAD-SF_hydro_IA"/>
</dbReference>
<dbReference type="AlphaFoldDB" id="A0A1G7Z6X3"/>
<dbReference type="InterPro" id="IPR036412">
    <property type="entry name" value="HAD-like_sf"/>
</dbReference>
<dbReference type="PROSITE" id="PS01228">
    <property type="entry name" value="COF_1"/>
    <property type="match status" value="1"/>
</dbReference>
<accession>A0A1G7Z6X3</accession>
<sequence>MAPTTLQAVLFDMDGTLLATEQYWDEALAELAAGWGGAVSAAALASTAGVDLDGAMAIVRRDVGVTRTPAQAQEDAAWVIARVTALMARSVTWQPGARELLTACLASGVRTALVTTTYRPLVELVLGHLRADLGTEPFEITVCGDEVPALKPDPAPYLQALDALGLGAGVCVVVEDSHTGSQAGLAAGCRVLVVPHGQVLPSTPGLTVGDTLVGVGVEHLEALPHPAVV</sequence>
<dbReference type="SUPFAM" id="SSF56784">
    <property type="entry name" value="HAD-like"/>
    <property type="match status" value="1"/>
</dbReference>
<evidence type="ECO:0000313" key="2">
    <source>
        <dbReference type="Proteomes" id="UP000198863"/>
    </source>
</evidence>
<name>A0A1G7Z6X3_9ACTN</name>
<dbReference type="PRINTS" id="PR00413">
    <property type="entry name" value="HADHALOGNASE"/>
</dbReference>
<dbReference type="InterPro" id="IPR023214">
    <property type="entry name" value="HAD_sf"/>
</dbReference>
<keyword evidence="2" id="KW-1185">Reference proteome</keyword>
<dbReference type="CDD" id="cd07505">
    <property type="entry name" value="HAD_BPGM-like"/>
    <property type="match status" value="1"/>
</dbReference>
<dbReference type="SFLD" id="SFLDS00003">
    <property type="entry name" value="Haloacid_Dehalogenase"/>
    <property type="match status" value="1"/>
</dbReference>
<dbReference type="Gene3D" id="3.40.50.1000">
    <property type="entry name" value="HAD superfamily/HAD-like"/>
    <property type="match status" value="1"/>
</dbReference>
<dbReference type="RefSeq" id="WP_242658570.1">
    <property type="nucleotide sequence ID" value="NZ_FNCF01000008.1"/>
</dbReference>
<gene>
    <name evidence="1" type="ORF">SAMN05660324_4167</name>
</gene>
<protein>
    <submittedName>
        <fullName evidence="1">Haloacid dehalogenase superfamily, subfamily IA, variant 3 with third motif having DD or ED</fullName>
    </submittedName>
</protein>